<comment type="caution">
    <text evidence="4">The sequence shown here is derived from an EMBL/GenBank/DDBJ whole genome shotgun (WGS) entry which is preliminary data.</text>
</comment>
<evidence type="ECO:0000259" key="3">
    <source>
        <dbReference type="Pfam" id="PF07811"/>
    </source>
</evidence>
<proteinExistence type="predicted"/>
<feature type="transmembrane region" description="Helical" evidence="2">
    <location>
        <begin position="20"/>
        <end position="41"/>
    </location>
</feature>
<protein>
    <submittedName>
        <fullName evidence="4">Pilus assembly protein</fullName>
    </submittedName>
</protein>
<evidence type="ECO:0000313" key="4">
    <source>
        <dbReference type="EMBL" id="NDL60206.1"/>
    </source>
</evidence>
<dbReference type="Pfam" id="PF07811">
    <property type="entry name" value="TadE"/>
    <property type="match status" value="1"/>
</dbReference>
<dbReference type="AlphaFoldDB" id="A0A7K3MAB9"/>
<reference evidence="4 5" key="1">
    <citation type="submission" date="2019-11" db="EMBL/GenBank/DDBJ databases">
        <authorList>
            <person name="Li X.-J."/>
            <person name="Feng X.-M."/>
        </authorList>
    </citation>
    <scope>NUCLEOTIDE SEQUENCE [LARGE SCALE GENOMIC DNA]</scope>
    <source>
        <strain evidence="4 5">XMNu-373</strain>
    </source>
</reference>
<dbReference type="EMBL" id="WLZY01000010">
    <property type="protein sequence ID" value="NDL60206.1"/>
    <property type="molecule type" value="Genomic_DNA"/>
</dbReference>
<keyword evidence="2" id="KW-0812">Transmembrane</keyword>
<dbReference type="RefSeq" id="WP_162452908.1">
    <property type="nucleotide sequence ID" value="NZ_WLZY01000010.1"/>
</dbReference>
<accession>A0A7K3MAB9</accession>
<evidence type="ECO:0000313" key="5">
    <source>
        <dbReference type="Proteomes" id="UP000460435"/>
    </source>
</evidence>
<organism evidence="4 5">
    <name type="scientific">Phytoactinopolyspora mesophila</name>
    <dbReference type="NCBI Taxonomy" id="2650750"/>
    <lineage>
        <taxon>Bacteria</taxon>
        <taxon>Bacillati</taxon>
        <taxon>Actinomycetota</taxon>
        <taxon>Actinomycetes</taxon>
        <taxon>Jiangellales</taxon>
        <taxon>Jiangellaceae</taxon>
        <taxon>Phytoactinopolyspora</taxon>
    </lineage>
</organism>
<feature type="region of interest" description="Disordered" evidence="1">
    <location>
        <begin position="108"/>
        <end position="129"/>
    </location>
</feature>
<evidence type="ECO:0000256" key="1">
    <source>
        <dbReference type="SAM" id="MobiDB-lite"/>
    </source>
</evidence>
<sequence>MSTARRKRNERGSVALESVIVWPLVLAALFAIIQGGLWFHARNVALGAAQEGARVASAESRGDGAARASAFISNAGGPKIMSSWSTSQSSTASVVTVTVTGRAPSVLPGVSGPKVTQSSTAPLREWTTR</sequence>
<feature type="domain" description="TadE-like" evidence="3">
    <location>
        <begin position="12"/>
        <end position="54"/>
    </location>
</feature>
<keyword evidence="2" id="KW-0472">Membrane</keyword>
<gene>
    <name evidence="4" type="ORF">F7O44_24335</name>
</gene>
<dbReference type="Proteomes" id="UP000460435">
    <property type="component" value="Unassembled WGS sequence"/>
</dbReference>
<evidence type="ECO:0000256" key="2">
    <source>
        <dbReference type="SAM" id="Phobius"/>
    </source>
</evidence>
<dbReference type="InterPro" id="IPR012495">
    <property type="entry name" value="TadE-like_dom"/>
</dbReference>
<name>A0A7K3MAB9_9ACTN</name>
<keyword evidence="5" id="KW-1185">Reference proteome</keyword>
<keyword evidence="2" id="KW-1133">Transmembrane helix</keyword>